<dbReference type="GO" id="GO:0043123">
    <property type="term" value="P:positive regulation of canonical NF-kappaB signal transduction"/>
    <property type="evidence" value="ECO:0007669"/>
    <property type="project" value="InterPro"/>
</dbReference>
<organism evidence="6 7">
    <name type="scientific">Xenopus laevis</name>
    <name type="common">African clawed frog</name>
    <dbReference type="NCBI Taxonomy" id="8355"/>
    <lineage>
        <taxon>Eukaryota</taxon>
        <taxon>Metazoa</taxon>
        <taxon>Chordata</taxon>
        <taxon>Craniata</taxon>
        <taxon>Vertebrata</taxon>
        <taxon>Euteleostomi</taxon>
        <taxon>Amphibia</taxon>
        <taxon>Batrachia</taxon>
        <taxon>Anura</taxon>
        <taxon>Pipoidea</taxon>
        <taxon>Pipidae</taxon>
        <taxon>Xenopodinae</taxon>
        <taxon>Xenopus</taxon>
        <taxon>Xenopus</taxon>
    </lineage>
</organism>
<dbReference type="GO" id="GO:0005737">
    <property type="term" value="C:cytoplasm"/>
    <property type="evidence" value="ECO:0007669"/>
    <property type="project" value="UniProtKB-SubCell"/>
</dbReference>
<protein>
    <recommendedName>
        <fullName evidence="8">Interleukin-1 receptor-associated kinase 1-binding protein 1 homolog</fullName>
    </recommendedName>
</protein>
<keyword evidence="5" id="KW-0539">Nucleus</keyword>
<dbReference type="PANTHER" id="PTHR18842">
    <property type="entry name" value="INTERLEUKIN-1 RECEPTOR-ASSOCIATED KINASE 1-BINDING PROTEIN 1"/>
    <property type="match status" value="1"/>
</dbReference>
<comment type="subcellular location">
    <subcellularLocation>
        <location evidence="2">Cytoplasm</location>
    </subcellularLocation>
    <subcellularLocation>
        <location evidence="1">Nucleus</location>
    </subcellularLocation>
</comment>
<evidence type="ECO:0000256" key="4">
    <source>
        <dbReference type="ARBA" id="ARBA00022490"/>
    </source>
</evidence>
<evidence type="ECO:0000256" key="1">
    <source>
        <dbReference type="ARBA" id="ARBA00004123"/>
    </source>
</evidence>
<dbReference type="PANTHER" id="PTHR18842:SF2">
    <property type="entry name" value="INTERLEUKIN-1 RECEPTOR-ASSOCIATED KINASE 1-BINDING PROTEIN 1"/>
    <property type="match status" value="1"/>
</dbReference>
<comment type="similarity">
    <text evidence="3">Belongs to the IRAK1BP1 family.</text>
</comment>
<sequence length="245" mass="26808">MAATSPVSRIFASLQPANSSALHTGDLENRAGIVVGQHGGREVQVSGSAELSAAPDRAQVCIAVSSSKGTAAEAKSSVQRRLEYIAQSLRQGGVTEENITVSKEFQRLSNTYKMEAVVCVVFSDFDKLQSNCNLLVEKLDSSVNISPPHFYHTADCLEKLRREVCLGAVANARRKAQEVCRLVGHSLGKALIIREEELREWEDQAESSQAHQSIQSKIKTATIYAASKILATFEIKGKERHKKNR</sequence>
<proteinExistence type="inferred from homology"/>
<dbReference type="Pfam" id="PF04402">
    <property type="entry name" value="SIMPL"/>
    <property type="match status" value="1"/>
</dbReference>
<evidence type="ECO:0000256" key="5">
    <source>
        <dbReference type="ARBA" id="ARBA00023242"/>
    </source>
</evidence>
<dbReference type="SMR" id="A0A974HHR7"/>
<evidence type="ECO:0000256" key="2">
    <source>
        <dbReference type="ARBA" id="ARBA00004496"/>
    </source>
</evidence>
<keyword evidence="4" id="KW-0963">Cytoplasm</keyword>
<dbReference type="AlphaFoldDB" id="A0A974HHR7"/>
<name>A0A974HHR7_XENLA</name>
<reference evidence="7" key="1">
    <citation type="journal article" date="2016" name="Nature">
        <title>Genome evolution in the allotetraploid frog Xenopus laevis.</title>
        <authorList>
            <person name="Session A.M."/>
            <person name="Uno Y."/>
            <person name="Kwon T."/>
            <person name="Chapman J.A."/>
            <person name="Toyoda A."/>
            <person name="Takahashi S."/>
            <person name="Fukui A."/>
            <person name="Hikosaka A."/>
            <person name="Suzuki A."/>
            <person name="Kondo M."/>
            <person name="van Heeringen S.J."/>
            <person name="Quigley I."/>
            <person name="Heinz S."/>
            <person name="Ogino H."/>
            <person name="Ochi H."/>
            <person name="Hellsten U."/>
            <person name="Lyons J.B."/>
            <person name="Simakov O."/>
            <person name="Putnam N."/>
            <person name="Stites J."/>
            <person name="Kuroki Y."/>
            <person name="Tanaka T."/>
            <person name="Michiue T."/>
            <person name="Watanabe M."/>
            <person name="Bogdanovic O."/>
            <person name="Lister R."/>
            <person name="Georgiou G."/>
            <person name="Paranjpe S.S."/>
            <person name="van Kruijsbergen I."/>
            <person name="Shu S."/>
            <person name="Carlson J."/>
            <person name="Kinoshita T."/>
            <person name="Ohta Y."/>
            <person name="Mawaribuchi S."/>
            <person name="Jenkins J."/>
            <person name="Grimwood J."/>
            <person name="Schmutz J."/>
            <person name="Mitros T."/>
            <person name="Mozaffari S.V."/>
            <person name="Suzuki Y."/>
            <person name="Haramoto Y."/>
            <person name="Yamamoto T.S."/>
            <person name="Takagi C."/>
            <person name="Heald R."/>
            <person name="Miller K."/>
            <person name="Haudenschild C."/>
            <person name="Kitzman J."/>
            <person name="Nakayama T."/>
            <person name="Izutsu Y."/>
            <person name="Robert J."/>
            <person name="Fortriede J."/>
            <person name="Burns K."/>
            <person name="Lotay V."/>
            <person name="Karimi K."/>
            <person name="Yasuoka Y."/>
            <person name="Dichmann D.S."/>
            <person name="Flajnik M.F."/>
            <person name="Houston D.W."/>
            <person name="Shendure J."/>
            <person name="DuPasquier L."/>
            <person name="Vize P.D."/>
            <person name="Zorn A.M."/>
            <person name="Ito M."/>
            <person name="Marcotte E.M."/>
            <person name="Wallingford J.B."/>
            <person name="Ito Y."/>
            <person name="Asashima M."/>
            <person name="Ueno N."/>
            <person name="Matsuda Y."/>
            <person name="Veenstra G.J."/>
            <person name="Fujiyama A."/>
            <person name="Harland R.M."/>
            <person name="Taira M."/>
            <person name="Rokhsar D.S."/>
        </authorList>
    </citation>
    <scope>NUCLEOTIDE SEQUENCE [LARGE SCALE GENOMIC DNA]</scope>
    <source>
        <strain evidence="7">J</strain>
    </source>
</reference>
<accession>A0A974HHR7</accession>
<dbReference type="OMA" id="TQTATRE"/>
<dbReference type="KEGG" id="xla:100158405"/>
<dbReference type="EMBL" id="CM004475">
    <property type="protein sequence ID" value="OCT78333.1"/>
    <property type="molecule type" value="Genomic_DNA"/>
</dbReference>
<evidence type="ECO:0000313" key="6">
    <source>
        <dbReference type="EMBL" id="OCT78333.1"/>
    </source>
</evidence>
<dbReference type="GO" id="GO:0005634">
    <property type="term" value="C:nucleus"/>
    <property type="evidence" value="ECO:0007669"/>
    <property type="project" value="UniProtKB-SubCell"/>
</dbReference>
<evidence type="ECO:0000256" key="3">
    <source>
        <dbReference type="ARBA" id="ARBA00005509"/>
    </source>
</evidence>
<dbReference type="InterPro" id="IPR007497">
    <property type="entry name" value="SIMPL/DUF541"/>
</dbReference>
<dbReference type="OrthoDB" id="6365554at2759"/>
<dbReference type="Gene3D" id="3.30.110.170">
    <property type="entry name" value="Protein of unknown function (DUF541), domain 1"/>
    <property type="match status" value="1"/>
</dbReference>
<evidence type="ECO:0008006" key="8">
    <source>
        <dbReference type="Google" id="ProtNLM"/>
    </source>
</evidence>
<dbReference type="FunFam" id="3.30.110.170:FF:000003">
    <property type="entry name" value="Interleukin-1 receptor-associated kinase 1-binding protein 1 homolog"/>
    <property type="match status" value="1"/>
</dbReference>
<dbReference type="InterPro" id="IPR030312">
    <property type="entry name" value="IRAK1BP1"/>
</dbReference>
<dbReference type="GO" id="GO:0006955">
    <property type="term" value="P:immune response"/>
    <property type="evidence" value="ECO:0007669"/>
    <property type="project" value="InterPro"/>
</dbReference>
<evidence type="ECO:0000313" key="7">
    <source>
        <dbReference type="Proteomes" id="UP000694892"/>
    </source>
</evidence>
<gene>
    <name evidence="6" type="ORF">XELAEV_18029442mg</name>
</gene>
<dbReference type="Gene3D" id="3.30.70.2970">
    <property type="entry name" value="Protein of unknown function (DUF541), domain 2"/>
    <property type="match status" value="1"/>
</dbReference>
<dbReference type="Proteomes" id="UP000694892">
    <property type="component" value="Chromosome 5S"/>
</dbReference>